<dbReference type="Gene3D" id="2.60.40.10">
    <property type="entry name" value="Immunoglobulins"/>
    <property type="match status" value="2"/>
</dbReference>
<dbReference type="InterPro" id="IPR036179">
    <property type="entry name" value="Ig-like_dom_sf"/>
</dbReference>
<dbReference type="Pfam" id="PF07686">
    <property type="entry name" value="V-set"/>
    <property type="match status" value="1"/>
</dbReference>
<accession>A0AAV2MB22</accession>
<name>A0AAV2MB22_KNICA</name>
<proteinExistence type="predicted"/>
<dbReference type="PROSITE" id="PS50835">
    <property type="entry name" value="IG_LIKE"/>
    <property type="match status" value="1"/>
</dbReference>
<evidence type="ECO:0000256" key="1">
    <source>
        <dbReference type="SAM" id="MobiDB-lite"/>
    </source>
</evidence>
<evidence type="ECO:0000313" key="4">
    <source>
        <dbReference type="EMBL" id="CAL1610445.1"/>
    </source>
</evidence>
<protein>
    <recommendedName>
        <fullName evidence="3">Ig-like domain-containing protein</fullName>
    </recommendedName>
</protein>
<dbReference type="AlphaFoldDB" id="A0AAV2MB22"/>
<keyword evidence="2" id="KW-0812">Transmembrane</keyword>
<sequence>MASATEKLNQIQKPESSQFPDAERVKLDTQKNGSNVLTLNNVQKADAGVYSCEVWVGWNCIFSKTVTLKISDCQLKSKNVAPGSNVSLDCSVRDQAQLSNPSWFLLKAGKPVPLPDRYQVIGSRLYFTSASASDAQWFRCSFRLRDSQERCVDTKLLLRGHLEFTTEESSAFTGVQPVLNPHGNMGQGYSVVHKWLAVMAGVLVSGAVGAVLYWKLCCKTSKAPGDSPEPPEYEEVKSDGADFDGADFDGAEFDGPEYDVAEYSGAEYGGAEYGGAECGGAEYGGEEFQI</sequence>
<dbReference type="InterPro" id="IPR013106">
    <property type="entry name" value="Ig_V-set"/>
</dbReference>
<feature type="compositionally biased region" description="Polar residues" evidence="1">
    <location>
        <begin position="1"/>
        <end position="19"/>
    </location>
</feature>
<dbReference type="SMART" id="SM00409">
    <property type="entry name" value="IG"/>
    <property type="match status" value="2"/>
</dbReference>
<evidence type="ECO:0000256" key="2">
    <source>
        <dbReference type="SAM" id="Phobius"/>
    </source>
</evidence>
<feature type="domain" description="Ig-like" evidence="3">
    <location>
        <begin position="64"/>
        <end position="140"/>
    </location>
</feature>
<feature type="region of interest" description="Disordered" evidence="1">
    <location>
        <begin position="222"/>
        <end position="248"/>
    </location>
</feature>
<keyword evidence="2" id="KW-0472">Membrane</keyword>
<keyword evidence="2" id="KW-1133">Transmembrane helix</keyword>
<feature type="transmembrane region" description="Helical" evidence="2">
    <location>
        <begin position="195"/>
        <end position="214"/>
    </location>
</feature>
<evidence type="ECO:0000313" key="5">
    <source>
        <dbReference type="Proteomes" id="UP001497482"/>
    </source>
</evidence>
<feature type="region of interest" description="Disordered" evidence="1">
    <location>
        <begin position="1"/>
        <end position="22"/>
    </location>
</feature>
<dbReference type="InterPro" id="IPR007110">
    <property type="entry name" value="Ig-like_dom"/>
</dbReference>
<reference evidence="4 5" key="1">
    <citation type="submission" date="2024-04" db="EMBL/GenBank/DDBJ databases">
        <authorList>
            <person name="Waldvogel A.-M."/>
            <person name="Schoenle A."/>
        </authorList>
    </citation>
    <scope>NUCLEOTIDE SEQUENCE [LARGE SCALE GENOMIC DNA]</scope>
</reference>
<dbReference type="InterPro" id="IPR003599">
    <property type="entry name" value="Ig_sub"/>
</dbReference>
<evidence type="ECO:0000259" key="3">
    <source>
        <dbReference type="PROSITE" id="PS50835"/>
    </source>
</evidence>
<dbReference type="InterPro" id="IPR013783">
    <property type="entry name" value="Ig-like_fold"/>
</dbReference>
<keyword evidence="5" id="KW-1185">Reference proteome</keyword>
<gene>
    <name evidence="4" type="ORF">KC01_LOCUS37063</name>
</gene>
<organism evidence="4 5">
    <name type="scientific">Knipowitschia caucasica</name>
    <name type="common">Caucasian dwarf goby</name>
    <name type="synonym">Pomatoschistus caucasicus</name>
    <dbReference type="NCBI Taxonomy" id="637954"/>
    <lineage>
        <taxon>Eukaryota</taxon>
        <taxon>Metazoa</taxon>
        <taxon>Chordata</taxon>
        <taxon>Craniata</taxon>
        <taxon>Vertebrata</taxon>
        <taxon>Euteleostomi</taxon>
        <taxon>Actinopterygii</taxon>
        <taxon>Neopterygii</taxon>
        <taxon>Teleostei</taxon>
        <taxon>Neoteleostei</taxon>
        <taxon>Acanthomorphata</taxon>
        <taxon>Gobiaria</taxon>
        <taxon>Gobiiformes</taxon>
        <taxon>Gobioidei</taxon>
        <taxon>Gobiidae</taxon>
        <taxon>Gobiinae</taxon>
        <taxon>Knipowitschia</taxon>
    </lineage>
</organism>
<dbReference type="EMBL" id="OZ035829">
    <property type="protein sequence ID" value="CAL1610445.1"/>
    <property type="molecule type" value="Genomic_DNA"/>
</dbReference>
<dbReference type="SUPFAM" id="SSF48726">
    <property type="entry name" value="Immunoglobulin"/>
    <property type="match status" value="2"/>
</dbReference>
<dbReference type="Proteomes" id="UP001497482">
    <property type="component" value="Chromosome 7"/>
</dbReference>